<dbReference type="PROSITE" id="PS00028">
    <property type="entry name" value="ZINC_FINGER_C2H2_1"/>
    <property type="match status" value="4"/>
</dbReference>
<feature type="compositionally biased region" description="Basic residues" evidence="10">
    <location>
        <begin position="3229"/>
        <end position="3238"/>
    </location>
</feature>
<feature type="compositionally biased region" description="Basic and acidic residues" evidence="10">
    <location>
        <begin position="3105"/>
        <end position="3140"/>
    </location>
</feature>
<feature type="domain" description="C2H2-type" evidence="11">
    <location>
        <begin position="814"/>
        <end position="842"/>
    </location>
</feature>
<sequence>MTWKGKTNAQLERSPKMLPSSSENRICAEASLISPVISPSNQNTGQTVEVSSAVFACSQCPFVHTEEVNLHRHVQKVHPEELNSTVRHLVARCPWRPHELLSLGGNGSLREKEGQVMTRKRKTNGQLERSPKMLPSSLENGICAQGSLISPVIAPRNQNTGQTVEVSSEVFACSKCPFVHTEEVNLHQHIEKVHTEEVNSTVRSKQPPSSTHAHLTPLEAIKAESVMDSSDYTGVEPRQSLNRCEDIDEKTESKTGYLMSREKKYILTNMKEEEEDGERQSVKMEVEDSVRDEEGLWKKEEKQSDEEMEGHVTDQVAQTDKLVNNGVISEHRQQEVEEQSSLVTSCLQNQPRVLIRRLEIANSSVPVLLPPRTTTYKRHLGARCPWRPHELLSLGGNGSLREKEGQVMTRKRKTNGQLERSPKMLPSSSENGICAEASLISPVIAPRNQNTGQTVEVSSEVFACSQCPFVHTEEVTLHQHIEKVHPEELNSTVRICAQGSLISPVIAPRNQNTGQTVEVSSEVFACSQCPFVHTEEVNLHQHIEKVHTEEVNSTVRSKQPPSSTHAHLTPREAIKAESVMDSSDYTGVEPRQSLNRCEDIDEKTERKTGYLMSREQKDILANMKEEEEDGERHSVKMEGEDSVRDEEGPWKKEEKPSEEMEGCVTDQVVQTDKLVNNGVISEHRQQEVEEQSSLVTSCLQNQPRVLIRRLEIANSSVPVLLPPRTTTYKRDLGARCPWRQHELLSLGGNGSLREKEGQVMTRKRKTNAQLERSPKMLPSSLENGICAQGSLISPVISPRNQNTGQTVEVSSEVFACSQCPFVHTEEVNLHQHIEKVHSEELNTTVRSKQPPSSTHAHLTPRNGSLREKEGQVMTRKRKTNGQLERSPKMLPSSSENGICAEASLISPVISPRNQNTGQTVEVSSEVFACSQCPFVHTEEVTLHQHIEKVHPEELNSTRGNSKTLFWLCAAPSVLEVCLQSVSYPDQLKTLLRHHSSLGQLDMNATLPSIEECKLSSMSCPLSQRVVDSTKLTNTNSQPEYITDCMNCLRPASSGEDIKVESVMDSTDYTGVEPRQSLNRCEDIEERAERKTVYLMSREQKDVLTNMKEEEEDGERQSVKMEGEDSVRDEVELRKKEIKESDEQRERPKKILPSSSENRICAEASLISPVISPTNQNTGQTVEVSYQAFACSQCPFVHTEEVNLHRHIETVHPEERNRTVRSQQSPSSRHKHPTPPKTLPTPTQSHTGTPGAHICSQCGKSFRRLHDLKVHKRIHTGCYFFVIVPIFCTLMETLSIAERDLEDPSLLVSSLNLLVPPLQLLSAAMWQVLQQQDMLHYGKLEEFVSLVMETFPELLSESQRTELTLGLQFGSKTDPAIEVLLWEFLSRLDQLLQVPDLTQTVSWLSTAPSVLEVCLQSVSYPDQLKTLLRHHRSLGQLDMNGEGGTTAPATLLSIEECKLSSTSCPPSQRAVDSTKLTNTSSQSESITDCVNCLSPASSGEAIKAESLIDSSDYMGAKPRQSECEDIEEKTERKTGYLMSREQTDILTNIKEEEDGEKKSVKMEGEDGVRDEVRLLKEEEKERGEQEGHATDQVAQTDKLVKNGVISEHGQQEREEPSTLVNSCLLKQPRVLICRLEIGNSSVSVSSACRPVACKGDLGARSPWRWHELSPLRGNGSLRQKKGQVMTRKKKTVSLLERSLKMLPSPSQNRICAEASRIFPVISSWNQNTGSDHTGQTVEVSSQVFGCSQCPFVHTEEVNLHQHIEKVHPEERHRTLRSQQSPSSTHQHSPTPPKTLPTPTQSHTGTPGNHACSHCGKSFKYKSRLTEHKKIHEHTYQCSQCENSFSSVYYFKIHQKTHKDPSVLVSSLHLLVPPLQLLSAAMWQVLQQQDMLHYGKLEEFVSLVMETFPELLSESQRTELTLGLQQFGCKTDPALEVLLWEFLSRLDQLLPVPDLTQTVSWFSAAPSVLEVCLQSASYPDQLKTLLRHHRSLGQLDMNATLPSIEECKLSSMSHPPSQKVVDSTKLTNINSQSECITDCVNCFRLASSGEDIKVESVMDSSDYTGVEPSSSLNKCEDVEERRERKTGYLMSREQKDLLTNMKEEEEDGERKSVKMEGDDGVRDEAGLLKEEEKERDEQREGHVTDQVAQTDKLVKNGVMSEHGPQEGEEPSTLVSSCLLKQPRVLIRQIEIGNCSVPMSQTGEVASQVFACIQCPFVHTEEVNLHQHIETVHPEELNTTTVSWLHAAPSVLEVCVQSVSYPDKLKTLLRHHRSLGQVDMNATLPSIEECKLSSTSCPPSQRAVDSTKLTNTSSQSESITDCMNCLSPASSGNGSLRQKKGQVVTRKRKTIDQLERSLKMLPSSSENRIGAEASLIYPVISPRNQNAGSDHTGQTVEVSSQVFGCSQCLFVHTEEVNLHQHNEKVHPEEFNRTTVSWLSAAPSVLEVCVQSVYYPDQLKTLLRHHRSLGQLDMNATLPSIEEYKLPSMSRSPCQRVVDSIKLINTNSQSESITDCMNCLSPASSGEDMKAESVMDSSDYTGVEPRQSFNRCEDTEEKTEWKIGYLMSREQKDIQTNMKEEEEDGERQSVKMEGEDDVRDEEGLWKKEEKERDEEMEGNITDPVAQTDKLVKNGVISEHGQQEGEGELVTSCLLKQPRVLIRRLEMGNCSVPVSSAPQTMACKGHLVARSPWRRHELLLLIGNGSLRQKKGQVMTRKKKTNGQLERPLKMLPSLLENGICAEASLISPVISPRNQNTASDLLHTLSGQTDVASRVFACSQCPFVHTEEVNLHQHIEKVHPEELNSPVMSHQSPSGTHQHLTSPKTPPTLTQSQKGIPGSHICSQCGKSFRHLYHLKVHERIHTDPSLLVSSLHLLVPPLQLLSAAMWQVLQQQDVLHYGKLEEFVSLVTETFPELLSESQRTELTLGLQQFGCKTDPALEVLLWEFLSRLDQLLQVPDLKQTVSWLSAAPSFLEVCLQSVYYPDQLKTLLRHHRSLGHLDMNATLPSIEECKLSSTSCPPSQRAVDSTKLTNTSSQSESITDCMNCLRPASLGEAIKAESVMDSSDYTGVEPRQSFNRCGDIEEKTERKTGYLMSREQKDIQTNMEEDGERKSVKMQGDDGVRDEAGLLKEEEKERDKQKEGHATDQVAQTDKLVKNGVISEHRQQEEEEPSTLVTSCLFKQPRVLIHRLEIANSSVSVSSACRPVACKGDLGARSPWRQHELSPLRGNGSLRQKKGQRGKSKTVSWLSAAPSVLEVCVQTLSSPDKLKTLLRHHRSLGQLDMNATLPSIEACKLSSMSCPLSQRVVDSTKLTNTNSQSESITDCMNCFRPASSGEAIKAESVMDSSDYTGVEPRQSFNRCEDIEERREMKIFGYGYLMSKEQKDILTNMKEEEEDGERQSVKMEGEDGVRDEEGLWKKEEKETDEQREGHVTDQVAQTDKLEKNGVISEHRQKEGEELSTLVTSCLRKQPRVLIRRLEMASSSIPVSLPPCTLAYKRDLVARSSWKQHELLSLRGNGSLRQKNGQVMTRKRKTIGQLERPPKMLPSSSENRICAEALISPVISPRNQNTGQTVEVSSQVFAWSHCPFVHTEEVNLHQHIEKVHPEELNSTQFGCKTDPALEVLLWEFLSRLDQLLPVPDLTQVLRQNTSTQPYLDTLEMPTHFGMCPLMF</sequence>
<feature type="compositionally biased region" description="Basic and acidic residues" evidence="10">
    <location>
        <begin position="278"/>
        <end position="302"/>
    </location>
</feature>
<evidence type="ECO:0000256" key="5">
    <source>
        <dbReference type="ARBA" id="ARBA00022833"/>
    </source>
</evidence>
<feature type="region of interest" description="Disordered" evidence="10">
    <location>
        <begin position="1"/>
        <end position="22"/>
    </location>
</feature>
<feature type="compositionally biased region" description="Polar residues" evidence="10">
    <location>
        <begin position="2802"/>
        <end position="2830"/>
    </location>
</feature>
<evidence type="ECO:0000256" key="8">
    <source>
        <dbReference type="ARBA" id="ARBA00023242"/>
    </source>
</evidence>
<reference evidence="12" key="1">
    <citation type="journal article" date="2023" name="Science">
        <title>Genome structures resolve the early diversification of teleost fishes.</title>
        <authorList>
            <person name="Parey E."/>
            <person name="Louis A."/>
            <person name="Montfort J."/>
            <person name="Bouchez O."/>
            <person name="Roques C."/>
            <person name="Iampietro C."/>
            <person name="Lluch J."/>
            <person name="Castinel A."/>
            <person name="Donnadieu C."/>
            <person name="Desvignes T."/>
            <person name="Floi Bucao C."/>
            <person name="Jouanno E."/>
            <person name="Wen M."/>
            <person name="Mejri S."/>
            <person name="Dirks R."/>
            <person name="Jansen H."/>
            <person name="Henkel C."/>
            <person name="Chen W.J."/>
            <person name="Zahm M."/>
            <person name="Cabau C."/>
            <person name="Klopp C."/>
            <person name="Thompson A.W."/>
            <person name="Robinson-Rechavi M."/>
            <person name="Braasch I."/>
            <person name="Lecointre G."/>
            <person name="Bobe J."/>
            <person name="Postlethwait J.H."/>
            <person name="Berthelot C."/>
            <person name="Roest Crollius H."/>
            <person name="Guiguen Y."/>
        </authorList>
    </citation>
    <scope>NUCLEOTIDE SEQUENCE</scope>
    <source>
        <strain evidence="12">WJC10195</strain>
    </source>
</reference>
<feature type="region of interest" description="Disordered" evidence="10">
    <location>
        <begin position="1207"/>
        <end position="1250"/>
    </location>
</feature>
<feature type="compositionally biased region" description="Basic and acidic residues" evidence="10">
    <location>
        <begin position="2106"/>
        <end position="2141"/>
    </location>
</feature>
<comment type="caution">
    <text evidence="12">The sequence shown here is derived from an EMBL/GenBank/DDBJ whole genome shotgun (WGS) entry which is preliminary data.</text>
</comment>
<evidence type="ECO:0000313" key="13">
    <source>
        <dbReference type="Proteomes" id="UP001152622"/>
    </source>
</evidence>
<keyword evidence="4 9" id="KW-0863">Zinc-finger</keyword>
<feature type="domain" description="C2H2-type" evidence="11">
    <location>
        <begin position="1743"/>
        <end position="1771"/>
    </location>
</feature>
<feature type="region of interest" description="Disordered" evidence="10">
    <location>
        <begin position="410"/>
        <end position="429"/>
    </location>
</feature>
<protein>
    <recommendedName>
        <fullName evidence="11">C2H2-type domain-containing protein</fullName>
    </recommendedName>
</protein>
<organism evidence="12 13">
    <name type="scientific">Synaphobranchus kaupii</name>
    <name type="common">Kaup's arrowtooth eel</name>
    <dbReference type="NCBI Taxonomy" id="118154"/>
    <lineage>
        <taxon>Eukaryota</taxon>
        <taxon>Metazoa</taxon>
        <taxon>Chordata</taxon>
        <taxon>Craniata</taxon>
        <taxon>Vertebrata</taxon>
        <taxon>Euteleostomi</taxon>
        <taxon>Actinopterygii</taxon>
        <taxon>Neopterygii</taxon>
        <taxon>Teleostei</taxon>
        <taxon>Anguilliformes</taxon>
        <taxon>Synaphobranchidae</taxon>
        <taxon>Synaphobranchus</taxon>
    </lineage>
</organism>
<dbReference type="GO" id="GO:0008270">
    <property type="term" value="F:zinc ion binding"/>
    <property type="evidence" value="ECO:0007669"/>
    <property type="project" value="UniProtKB-KW"/>
</dbReference>
<dbReference type="Pfam" id="PF14973">
    <property type="entry name" value="TINF2_N"/>
    <property type="match status" value="3"/>
</dbReference>
<feature type="region of interest" description="Disordered" evidence="10">
    <location>
        <begin position="624"/>
        <end position="663"/>
    </location>
</feature>
<dbReference type="GO" id="GO:1904356">
    <property type="term" value="P:regulation of telomere maintenance via telomere lengthening"/>
    <property type="evidence" value="ECO:0007669"/>
    <property type="project" value="TreeGrafter"/>
</dbReference>
<dbReference type="CDD" id="cd11657">
    <property type="entry name" value="TIN2_N"/>
    <property type="match status" value="3"/>
</dbReference>
<feature type="region of interest" description="Disordered" evidence="10">
    <location>
        <begin position="550"/>
        <end position="590"/>
    </location>
</feature>
<keyword evidence="13" id="KW-1185">Reference proteome</keyword>
<feature type="compositionally biased region" description="Polar residues" evidence="10">
    <location>
        <begin position="551"/>
        <end position="566"/>
    </location>
</feature>
<evidence type="ECO:0000259" key="11">
    <source>
        <dbReference type="PROSITE" id="PS50157"/>
    </source>
</evidence>
<feature type="compositionally biased region" description="Basic and acidic residues" evidence="10">
    <location>
        <begin position="630"/>
        <end position="658"/>
    </location>
</feature>
<keyword evidence="7" id="KW-0804">Transcription</keyword>
<keyword evidence="5" id="KW-0862">Zinc</keyword>
<feature type="domain" description="C2H2-type" evidence="11">
    <location>
        <begin position="1808"/>
        <end position="1835"/>
    </location>
</feature>
<dbReference type="EMBL" id="JAINUF010000006">
    <property type="protein sequence ID" value="KAJ8355542.1"/>
    <property type="molecule type" value="Genomic_DNA"/>
</dbReference>
<feature type="region of interest" description="Disordered" evidence="10">
    <location>
        <begin position="2572"/>
        <end position="2614"/>
    </location>
</feature>
<feature type="region of interest" description="Disordered" evidence="10">
    <location>
        <begin position="272"/>
        <end position="313"/>
    </location>
</feature>
<dbReference type="InterPro" id="IPR013087">
    <property type="entry name" value="Znf_C2H2_type"/>
</dbReference>
<feature type="region of interest" description="Disordered" evidence="10">
    <location>
        <begin position="3215"/>
        <end position="3239"/>
    </location>
</feature>
<feature type="region of interest" description="Disordered" evidence="10">
    <location>
        <begin position="3387"/>
        <end position="3430"/>
    </location>
</feature>
<feature type="compositionally biased region" description="Basic and acidic residues" evidence="10">
    <location>
        <begin position="1207"/>
        <end position="1217"/>
    </location>
</feature>
<gene>
    <name evidence="12" type="ORF">SKAU_G00183360</name>
</gene>
<feature type="region of interest" description="Disordered" evidence="10">
    <location>
        <begin position="3092"/>
        <end position="3148"/>
    </location>
</feature>
<feature type="region of interest" description="Disordered" evidence="10">
    <location>
        <begin position="2057"/>
        <end position="2144"/>
    </location>
</feature>
<feature type="compositionally biased region" description="Polar residues" evidence="10">
    <location>
        <begin position="2057"/>
        <end position="2071"/>
    </location>
</feature>
<feature type="compositionally biased region" description="Basic and acidic residues" evidence="10">
    <location>
        <begin position="1114"/>
        <end position="1145"/>
    </location>
</feature>
<evidence type="ECO:0000256" key="2">
    <source>
        <dbReference type="ARBA" id="ARBA00022723"/>
    </source>
</evidence>
<dbReference type="PANTHER" id="PTHR15512:SF0">
    <property type="entry name" value="TERF1-INTERACTING NUCLEAR FACTOR 2"/>
    <property type="match status" value="1"/>
</dbReference>
<dbReference type="Proteomes" id="UP001152622">
    <property type="component" value="Chromosome 6"/>
</dbReference>
<feature type="domain" description="C2H2-type" evidence="11">
    <location>
        <begin position="1834"/>
        <end position="1861"/>
    </location>
</feature>
<feature type="domain" description="C2H2-type" evidence="11">
    <location>
        <begin position="524"/>
        <end position="552"/>
    </location>
</feature>
<feature type="compositionally biased region" description="Polar residues" evidence="10">
    <location>
        <begin position="841"/>
        <end position="856"/>
    </location>
</feature>
<dbReference type="InterPro" id="IPR029400">
    <property type="entry name" value="TINF2_N"/>
</dbReference>
<feature type="region of interest" description="Disordered" evidence="10">
    <location>
        <begin position="1101"/>
        <end position="1155"/>
    </location>
</feature>
<feature type="compositionally biased region" description="Basic and acidic residues" evidence="10">
    <location>
        <begin position="2072"/>
        <end position="2094"/>
    </location>
</feature>
<feature type="domain" description="C2H2-type" evidence="11">
    <location>
        <begin position="1252"/>
        <end position="1276"/>
    </location>
</feature>
<evidence type="ECO:0000256" key="4">
    <source>
        <dbReference type="ARBA" id="ARBA00022771"/>
    </source>
</evidence>
<evidence type="ECO:0000256" key="3">
    <source>
        <dbReference type="ARBA" id="ARBA00022737"/>
    </source>
</evidence>
<keyword evidence="3" id="KW-0677">Repeat</keyword>
<feature type="compositionally biased region" description="Low complexity" evidence="10">
    <location>
        <begin position="1776"/>
        <end position="1787"/>
    </location>
</feature>
<evidence type="ECO:0000256" key="9">
    <source>
        <dbReference type="PROSITE-ProRule" id="PRU00042"/>
    </source>
</evidence>
<feature type="domain" description="C2H2-type" evidence="11">
    <location>
        <begin position="2836"/>
        <end position="2863"/>
    </location>
</feature>
<feature type="region of interest" description="Disordered" evidence="10">
    <location>
        <begin position="841"/>
        <end position="894"/>
    </location>
</feature>
<dbReference type="FunFam" id="3.30.160.60:FF:000446">
    <property type="entry name" value="Zinc finger protein"/>
    <property type="match status" value="1"/>
</dbReference>
<dbReference type="InterPro" id="IPR036236">
    <property type="entry name" value="Znf_C2H2_sf"/>
</dbReference>
<dbReference type="GO" id="GO:0016233">
    <property type="term" value="P:telomere capping"/>
    <property type="evidence" value="ECO:0007669"/>
    <property type="project" value="InterPro"/>
</dbReference>
<feature type="region of interest" description="Disordered" evidence="10">
    <location>
        <begin position="1767"/>
        <end position="1809"/>
    </location>
</feature>
<evidence type="ECO:0000256" key="6">
    <source>
        <dbReference type="ARBA" id="ARBA00023015"/>
    </source>
</evidence>
<proteinExistence type="inferred from homology"/>
<dbReference type="GO" id="GO:0042162">
    <property type="term" value="F:telomeric DNA binding"/>
    <property type="evidence" value="ECO:0007669"/>
    <property type="project" value="TreeGrafter"/>
</dbReference>
<dbReference type="Gene3D" id="3.30.160.60">
    <property type="entry name" value="Classic Zinc Finger"/>
    <property type="match status" value="4"/>
</dbReference>
<feature type="region of interest" description="Disordered" evidence="10">
    <location>
        <begin position="2801"/>
        <end position="2832"/>
    </location>
</feature>
<dbReference type="SUPFAM" id="SSF57667">
    <property type="entry name" value="beta-beta-alpha zinc fingers"/>
    <property type="match status" value="3"/>
</dbReference>
<feature type="region of interest" description="Disordered" evidence="10">
    <location>
        <begin position="749"/>
        <end position="768"/>
    </location>
</feature>
<evidence type="ECO:0000256" key="10">
    <source>
        <dbReference type="SAM" id="MobiDB-lite"/>
    </source>
</evidence>
<feature type="domain" description="C2H2-type" evidence="11">
    <location>
        <begin position="171"/>
        <end position="199"/>
    </location>
</feature>
<dbReference type="GO" id="GO:0070187">
    <property type="term" value="C:shelterin complex"/>
    <property type="evidence" value="ECO:0007669"/>
    <property type="project" value="InterPro"/>
</dbReference>
<evidence type="ECO:0000313" key="12">
    <source>
        <dbReference type="EMBL" id="KAJ8355542.1"/>
    </source>
</evidence>
<keyword evidence="6" id="KW-0805">Transcription regulation</keyword>
<feature type="compositionally biased region" description="Polar residues" evidence="10">
    <location>
        <begin position="1"/>
        <end position="11"/>
    </location>
</feature>
<dbReference type="SMART" id="SM00355">
    <property type="entry name" value="ZnF_C2H2"/>
    <property type="match status" value="16"/>
</dbReference>
<name>A0A9Q1FC65_SYNKA</name>
<keyword evidence="8" id="KW-0539">Nucleus</keyword>
<feature type="compositionally biased region" description="Basic and acidic residues" evidence="10">
    <location>
        <begin position="2597"/>
        <end position="2606"/>
    </location>
</feature>
<evidence type="ECO:0000256" key="1">
    <source>
        <dbReference type="ARBA" id="ARBA00006991"/>
    </source>
</evidence>
<dbReference type="PANTHER" id="PTHR15512">
    <property type="entry name" value="TERF1-INTERACTING NUCLEAR FACTOR 2"/>
    <property type="match status" value="1"/>
</dbReference>
<feature type="compositionally biased region" description="Basic and acidic residues" evidence="10">
    <location>
        <begin position="3394"/>
        <end position="3428"/>
    </location>
</feature>
<dbReference type="InterPro" id="IPR039098">
    <property type="entry name" value="TINF2"/>
</dbReference>
<evidence type="ECO:0000256" key="7">
    <source>
        <dbReference type="ARBA" id="ARBA00023163"/>
    </source>
</evidence>
<dbReference type="PROSITE" id="PS50157">
    <property type="entry name" value="ZINC_FINGER_C2H2_2"/>
    <property type="match status" value="9"/>
</dbReference>
<comment type="similarity">
    <text evidence="1">Belongs to the krueppel C2H2-type zinc-finger protein family.</text>
</comment>
<keyword evidence="2" id="KW-0479">Metal-binding</keyword>
<dbReference type="FunFam" id="3.30.160.60:FF:000761">
    <property type="entry name" value="Zinc finger protein 449"/>
    <property type="match status" value="1"/>
</dbReference>
<feature type="region of interest" description="Disordered" evidence="10">
    <location>
        <begin position="104"/>
        <end position="135"/>
    </location>
</feature>
<accession>A0A9Q1FC65</accession>
<feature type="domain" description="C2H2-type" evidence="11">
    <location>
        <begin position="1188"/>
        <end position="1216"/>
    </location>
</feature>